<evidence type="ECO:0000313" key="10">
    <source>
        <dbReference type="EnsemblPlants" id="LPERR05G10800.2"/>
    </source>
</evidence>
<dbReference type="Gramene" id="LPERR05G10800.2">
    <property type="protein sequence ID" value="LPERR05G10800.2"/>
    <property type="gene ID" value="LPERR05G10800"/>
</dbReference>
<evidence type="ECO:0000256" key="4">
    <source>
        <dbReference type="ARBA" id="ARBA00022729"/>
    </source>
</evidence>
<keyword evidence="3" id="KW-0926">Vacuole</keyword>
<dbReference type="InterPro" id="IPR033132">
    <property type="entry name" value="GH_1_N_CS"/>
</dbReference>
<reference evidence="10" key="3">
    <citation type="submission" date="2015-04" db="UniProtKB">
        <authorList>
            <consortium name="EnsemblPlants"/>
        </authorList>
    </citation>
    <scope>IDENTIFICATION</scope>
</reference>
<evidence type="ECO:0000256" key="3">
    <source>
        <dbReference type="ARBA" id="ARBA00022554"/>
    </source>
</evidence>
<evidence type="ECO:0000256" key="1">
    <source>
        <dbReference type="ARBA" id="ARBA00004116"/>
    </source>
</evidence>
<dbReference type="InterPro" id="IPR017853">
    <property type="entry name" value="GH"/>
</dbReference>
<evidence type="ECO:0000313" key="11">
    <source>
        <dbReference type="Proteomes" id="UP000032180"/>
    </source>
</evidence>
<dbReference type="STRING" id="77586.A0A0D9WFP4"/>
<evidence type="ECO:0000256" key="6">
    <source>
        <dbReference type="ARBA" id="ARBA00023157"/>
    </source>
</evidence>
<dbReference type="GO" id="GO:0005975">
    <property type="term" value="P:carbohydrate metabolic process"/>
    <property type="evidence" value="ECO:0007669"/>
    <property type="project" value="InterPro"/>
</dbReference>
<dbReference type="Proteomes" id="UP000032180">
    <property type="component" value="Chromosome 5"/>
</dbReference>
<comment type="similarity">
    <text evidence="2">Belongs to the glycosyl hydrolase 1 family.</text>
</comment>
<sequence>MERRPLLHLLLLFSPWLLLLLLQEGVSSLQFTRDDFPDGFTFGAGTAAYQYEGAAAEDGRRPSIWDTYAHSWRNPGGETGDVACDGYHKYKIHAVLYHMDLPQSLQDEYGGWVSPKVVDDFTAYADVCFREFGDRVAHWTTAIEPNVMAQSGYDDGYLPPNRCSYPFGRNNCTTGNSTVEPYLFVHHTLLAHASAVRLYWEKYKAEQKGIIGINIYSMWFYPLTDSAEDIVATERAKDFMILHPLVFGDYPETMKRIAGSRLLLFSSHESELITSAFDFIGLNHYISNYVSDNNNAVKAPLQDVTDDVACFFWATKNSTPTREFLPSTTLDPKGLEHALDYLQEKYGNLLIYIQENGSKSNATLHDEGRIDGLTKYIEATLKSIRNGANVKGFSVWSFMDQYEMFGGYKSHFGLVAVDFGSAELTRQPRSSARWYSDFLKNNAVIETKTTDTRWSYRLLLPDGVTGAESLAFDGKGGLYTGVSDGRVLRWGGSAAGWTTFASNTNHKKIPLCSSPDVAPEERESLCGRPLGIRFFRKTGELYIADAYMGLMKVGPEGGEAQVIATEADGVHFRFLNGLDVDQATGDVYFTDSSSVYTRRFNGEITMNADATGRLLKYGAKTQRVTVLKADLPYPNGVVVSRDRTHLVVAHTVPCQAFRYWLQGPNVGEYELFADLPGYPDNVRLDGKGGYWVALNQERMRLGAAPAAKHLVGVRLDRDGVEVEELTAAKGVTLSEVAEQKGRLWLGSVELDYIGMSDTNNNRLIAIGKTRSTNKKNTYAMERRSLLHLLLVFFSAWLLLQEGVSPLQFTRDDFPDGFVFGAGTSAYQYEGAAAEDGRSPSIWDTYTHSGRHPEDGTGDVASDGYHKYKEDVNLMTEIGLEAYRFTISWSRLIPDGRGEVNPKGLQFYNNMINDLVHVVLYHLDLPQSLQDEYGGWISPKVVDDFTAYADVCFREFGDRIVHWTTVLEPNAVAQASYDIGILPPNRCSYPFGINCTHGNSTIEPYLFIHHSLLAHASAVRLYREKYQVTQNGIIGINIYSMWFYPFTDSAEDVGATERTKQFIYGWILHPLVFGDYPDTMKKAAGSRLPFFSNLESERVTNAFDFIGLNHYSSVYTSNNNNVVNAPLQDFTADIATLFRDNKNGTPSPLFVPGTTVDPQGLEYALEYIRENYGNLPIYIQENGSGASDGSLDDVEKINYLGKYISATLKSIRNGANVKGYSMWSFMDLYEIFGGYYGWHFGLVAVDFGSAERRRQLRRSASWYSDFLKNNAVIERCEEKDKKQQSPCTASQEAMEMIKRPLHLPLLFFSAWLLLLLLQGVRSLQFTRDDFPSGFVFGAGTSAYQYEGAAAEDGRSPSIWDTYTHSGRHPEDGTGDVASDGYHKYKEDVNIMSEIGLEVYRFTISWSRLIPGGRGTVNKKGLQFYNSVINEIVKADTLLPFTIWTFPRAFKTSMVGGLALNDDFIAYADLCFHEFGDRVAHWTTAAQKGIIGINIYSLWLYPFTDSAEDIGATERAKQFMILHPLVFGDYPETMKKAAGSRLPFFSNNESELVTNAFDFIGLNHYTSVYTSNNKDAVKAQIHDVTADVATLYRVTRDGKPTPEFLPGTIADPQGLENALEYIRENYGNLPIYIQENGSGSPNGTLDDVERIIFLAKYIAATLKAIRPEKAAKTLC</sequence>
<dbReference type="GO" id="GO:0004565">
    <property type="term" value="F:beta-galactosidase activity"/>
    <property type="evidence" value="ECO:0007669"/>
    <property type="project" value="UniProtKB-ARBA"/>
</dbReference>
<reference evidence="10 11" key="1">
    <citation type="submission" date="2012-08" db="EMBL/GenBank/DDBJ databases">
        <title>Oryza genome evolution.</title>
        <authorList>
            <person name="Wing R.A."/>
        </authorList>
    </citation>
    <scope>NUCLEOTIDE SEQUENCE</scope>
</reference>
<dbReference type="InterPro" id="IPR018119">
    <property type="entry name" value="Strictosidine_synth_cons-reg"/>
</dbReference>
<accession>A0A0D9WFP4</accession>
<comment type="subcellular location">
    <subcellularLocation>
        <location evidence="1">Vacuole</location>
    </subcellularLocation>
</comment>
<evidence type="ECO:0000256" key="2">
    <source>
        <dbReference type="ARBA" id="ARBA00010838"/>
    </source>
</evidence>
<feature type="chain" id="PRO_5007398504" description="Strictosidine synthase conserved region domain-containing protein" evidence="8">
    <location>
        <begin position="29"/>
        <end position="1673"/>
    </location>
</feature>
<dbReference type="GO" id="GO:0008422">
    <property type="term" value="F:beta-glucosidase activity"/>
    <property type="evidence" value="ECO:0007669"/>
    <property type="project" value="TreeGrafter"/>
</dbReference>
<dbReference type="Gene3D" id="3.20.20.80">
    <property type="entry name" value="Glycosidases"/>
    <property type="match status" value="5"/>
</dbReference>
<dbReference type="PRINTS" id="PR00131">
    <property type="entry name" value="GLHYDRLASE1"/>
</dbReference>
<dbReference type="PANTHER" id="PTHR10353:SF204">
    <property type="entry name" value="BETA-GLUCOSIDASE 20"/>
    <property type="match status" value="1"/>
</dbReference>
<reference evidence="10 11" key="2">
    <citation type="submission" date="2013-12" db="EMBL/GenBank/DDBJ databases">
        <authorList>
            <person name="Yu Y."/>
            <person name="Lee S."/>
            <person name="de Baynast K."/>
            <person name="Wissotski M."/>
            <person name="Liu L."/>
            <person name="Talag J."/>
            <person name="Goicoechea J."/>
            <person name="Angelova A."/>
            <person name="Jetty R."/>
            <person name="Kudrna D."/>
            <person name="Golser W."/>
            <person name="Rivera L."/>
            <person name="Zhang J."/>
            <person name="Wing R."/>
        </authorList>
    </citation>
    <scope>NUCLEOTIDE SEQUENCE</scope>
</reference>
<dbReference type="EnsemblPlants" id="LPERR05G10800.1">
    <property type="protein sequence ID" value="LPERR05G10800.1"/>
    <property type="gene ID" value="LPERR05G10800"/>
</dbReference>
<evidence type="ECO:0000259" key="9">
    <source>
        <dbReference type="Pfam" id="PF03088"/>
    </source>
</evidence>
<dbReference type="FunFam" id="2.120.10.30:FF:000055">
    <property type="entry name" value="Protein STRICTOSIDINE SYNTHASE-LIKE 11"/>
    <property type="match status" value="1"/>
</dbReference>
<dbReference type="SUPFAM" id="SSF63829">
    <property type="entry name" value="Calcium-dependent phosphotriesterase"/>
    <property type="match status" value="1"/>
</dbReference>
<dbReference type="InterPro" id="IPR001360">
    <property type="entry name" value="Glyco_hydro_1"/>
</dbReference>
<dbReference type="eggNOG" id="KOG0626">
    <property type="taxonomic scope" value="Eukaryota"/>
</dbReference>
<dbReference type="EnsemblPlants" id="LPERR05G10800.2">
    <property type="protein sequence ID" value="LPERR05G10800.2"/>
    <property type="gene ID" value="LPERR05G10800"/>
</dbReference>
<keyword evidence="11" id="KW-1185">Reference proteome</keyword>
<keyword evidence="5" id="KW-0378">Hydrolase</keyword>
<dbReference type="SUPFAM" id="SSF51445">
    <property type="entry name" value="(Trans)glycosidases"/>
    <property type="match status" value="3"/>
</dbReference>
<evidence type="ECO:0000256" key="7">
    <source>
        <dbReference type="ARBA" id="ARBA00023180"/>
    </source>
</evidence>
<keyword evidence="7" id="KW-0325">Glycoprotein</keyword>
<feature type="domain" description="Strictosidine synthase conserved region" evidence="9">
    <location>
        <begin position="576"/>
        <end position="663"/>
    </location>
</feature>
<feature type="signal peptide" evidence="8">
    <location>
        <begin position="1"/>
        <end position="28"/>
    </location>
</feature>
<dbReference type="Gene3D" id="2.120.10.30">
    <property type="entry name" value="TolB, C-terminal domain"/>
    <property type="match status" value="1"/>
</dbReference>
<dbReference type="GO" id="GO:0005773">
    <property type="term" value="C:vacuole"/>
    <property type="evidence" value="ECO:0007669"/>
    <property type="project" value="UniProtKB-SubCell"/>
</dbReference>
<protein>
    <recommendedName>
        <fullName evidence="9">Strictosidine synthase conserved region domain-containing protein</fullName>
    </recommendedName>
</protein>
<dbReference type="PROSITE" id="PS00653">
    <property type="entry name" value="GLYCOSYL_HYDROL_F1_2"/>
    <property type="match status" value="3"/>
</dbReference>
<keyword evidence="6" id="KW-1015">Disulfide bond</keyword>
<evidence type="ECO:0000256" key="5">
    <source>
        <dbReference type="ARBA" id="ARBA00022801"/>
    </source>
</evidence>
<evidence type="ECO:0000256" key="8">
    <source>
        <dbReference type="SAM" id="SignalP"/>
    </source>
</evidence>
<dbReference type="Pfam" id="PF00232">
    <property type="entry name" value="Glyco_hydro_1"/>
    <property type="match status" value="5"/>
</dbReference>
<dbReference type="PANTHER" id="PTHR10353">
    <property type="entry name" value="GLYCOSYL HYDROLASE"/>
    <property type="match status" value="1"/>
</dbReference>
<dbReference type="Pfam" id="PF20067">
    <property type="entry name" value="SSL_N"/>
    <property type="match status" value="1"/>
</dbReference>
<organism evidence="10 11">
    <name type="scientific">Leersia perrieri</name>
    <dbReference type="NCBI Taxonomy" id="77586"/>
    <lineage>
        <taxon>Eukaryota</taxon>
        <taxon>Viridiplantae</taxon>
        <taxon>Streptophyta</taxon>
        <taxon>Embryophyta</taxon>
        <taxon>Tracheophyta</taxon>
        <taxon>Spermatophyta</taxon>
        <taxon>Magnoliopsida</taxon>
        <taxon>Liliopsida</taxon>
        <taxon>Poales</taxon>
        <taxon>Poaceae</taxon>
        <taxon>BOP clade</taxon>
        <taxon>Oryzoideae</taxon>
        <taxon>Oryzeae</taxon>
        <taxon>Oryzinae</taxon>
        <taxon>Leersia</taxon>
    </lineage>
</organism>
<name>A0A0D9WFP4_9ORYZ</name>
<dbReference type="FunFam" id="3.20.20.80:FF:000069">
    <property type="entry name" value="Beta-glucosidase 1"/>
    <property type="match status" value="1"/>
</dbReference>
<dbReference type="eggNOG" id="KOG1520">
    <property type="taxonomic scope" value="Eukaryota"/>
</dbReference>
<dbReference type="Pfam" id="PF03088">
    <property type="entry name" value="Str_synth"/>
    <property type="match status" value="1"/>
</dbReference>
<dbReference type="GO" id="GO:0033907">
    <property type="term" value="F:beta-D-fucosidase activity"/>
    <property type="evidence" value="ECO:0007669"/>
    <property type="project" value="UniProtKB-ARBA"/>
</dbReference>
<dbReference type="FunFam" id="3.20.20.80:FF:000020">
    <property type="entry name" value="Beta-glucosidase 12"/>
    <property type="match status" value="1"/>
</dbReference>
<proteinExistence type="inferred from homology"/>
<keyword evidence="4 8" id="KW-0732">Signal</keyword>
<dbReference type="InterPro" id="IPR011042">
    <property type="entry name" value="6-blade_b-propeller_TolB-like"/>
</dbReference>
<dbReference type="Gramene" id="LPERR05G10800.1">
    <property type="protein sequence ID" value="LPERR05G10800.1"/>
    <property type="gene ID" value="LPERR05G10800"/>
</dbReference>